<dbReference type="InterPro" id="IPR020846">
    <property type="entry name" value="MFS_dom"/>
</dbReference>
<keyword evidence="5 7" id="KW-1133">Transmembrane helix</keyword>
<feature type="transmembrane region" description="Helical" evidence="7">
    <location>
        <begin position="186"/>
        <end position="209"/>
    </location>
</feature>
<dbReference type="InterPro" id="IPR001958">
    <property type="entry name" value="Tet-R_TetA/multi-R_MdtG-like"/>
</dbReference>
<dbReference type="Proteomes" id="UP000066480">
    <property type="component" value="Chromosome"/>
</dbReference>
<gene>
    <name evidence="9" type="ORF">VV02_15105</name>
</gene>
<dbReference type="GO" id="GO:0005886">
    <property type="term" value="C:plasma membrane"/>
    <property type="evidence" value="ECO:0007669"/>
    <property type="project" value="UniProtKB-SubCell"/>
</dbReference>
<feature type="transmembrane region" description="Helical" evidence="7">
    <location>
        <begin position="277"/>
        <end position="303"/>
    </location>
</feature>
<organism evidence="9 10">
    <name type="scientific">Luteipulveratus mongoliensis</name>
    <dbReference type="NCBI Taxonomy" id="571913"/>
    <lineage>
        <taxon>Bacteria</taxon>
        <taxon>Bacillati</taxon>
        <taxon>Actinomycetota</taxon>
        <taxon>Actinomycetes</taxon>
        <taxon>Micrococcales</taxon>
        <taxon>Dermacoccaceae</taxon>
        <taxon>Luteipulveratus</taxon>
    </lineage>
</organism>
<evidence type="ECO:0000256" key="3">
    <source>
        <dbReference type="ARBA" id="ARBA00022475"/>
    </source>
</evidence>
<dbReference type="STRING" id="571913.VV02_15105"/>
<dbReference type="KEGG" id="lmoi:VV02_15105"/>
<evidence type="ECO:0000256" key="5">
    <source>
        <dbReference type="ARBA" id="ARBA00022989"/>
    </source>
</evidence>
<feature type="transmembrane region" description="Helical" evidence="7">
    <location>
        <begin position="73"/>
        <end position="94"/>
    </location>
</feature>
<feature type="transmembrane region" description="Helical" evidence="7">
    <location>
        <begin position="49"/>
        <end position="67"/>
    </location>
</feature>
<sequence>MPVSVLYFLATTSLTLPQVGAALSIAALVSLPFVLFVGQVVDRVGAKRVLIVANAVQAIGFVGYTQASSFAEVVLLTSLVGLGQSAFWASYSPLVAALSEPGERELWFGFLGALRNVGFALGGLAAGLVVTIDTTTAYRAVVLANAASYVVAVVLYLLVRDTAQQRPPEEDRAHWAVALRDKPFRILVLGNLVYALCSMALNIAMPVYASEILELPGWVTGAIFTVNTVLVGFGQGLVVRRMTGHARYRIALLANVVFAAGFVLLAGVSALSTSLAAVAILVAVAVYTLGELLGGPVLTTIAVDSRPAHLRGRYMALYQLSWLVCGIIAPSAFTWLLAHGEMTVWFALIGVAAVGALICMRMPSVLPVAAARVTNRADDAADASTVA</sequence>
<evidence type="ECO:0000256" key="4">
    <source>
        <dbReference type="ARBA" id="ARBA00022692"/>
    </source>
</evidence>
<feature type="transmembrane region" description="Helical" evidence="7">
    <location>
        <begin position="20"/>
        <end position="37"/>
    </location>
</feature>
<dbReference type="AlphaFoldDB" id="A0A0K1JQY2"/>
<feature type="transmembrane region" description="Helical" evidence="7">
    <location>
        <begin position="215"/>
        <end position="238"/>
    </location>
</feature>
<dbReference type="Gene3D" id="1.20.1250.20">
    <property type="entry name" value="MFS general substrate transporter like domains"/>
    <property type="match status" value="1"/>
</dbReference>
<keyword evidence="6 7" id="KW-0472">Membrane</keyword>
<name>A0A0K1JQY2_9MICO</name>
<feature type="transmembrane region" description="Helical" evidence="7">
    <location>
        <begin position="250"/>
        <end position="271"/>
    </location>
</feature>
<dbReference type="Pfam" id="PF07690">
    <property type="entry name" value="MFS_1"/>
    <property type="match status" value="1"/>
</dbReference>
<accession>A0A0K1JQY2</accession>
<proteinExistence type="predicted"/>
<dbReference type="PANTHER" id="PTHR23517">
    <property type="entry name" value="RESISTANCE PROTEIN MDTM, PUTATIVE-RELATED-RELATED"/>
    <property type="match status" value="1"/>
</dbReference>
<keyword evidence="4 7" id="KW-0812">Transmembrane</keyword>
<keyword evidence="10" id="KW-1185">Reference proteome</keyword>
<dbReference type="InterPro" id="IPR011701">
    <property type="entry name" value="MFS"/>
</dbReference>
<dbReference type="PROSITE" id="PS50850">
    <property type="entry name" value="MFS"/>
    <property type="match status" value="1"/>
</dbReference>
<dbReference type="GO" id="GO:0022857">
    <property type="term" value="F:transmembrane transporter activity"/>
    <property type="evidence" value="ECO:0007669"/>
    <property type="project" value="InterPro"/>
</dbReference>
<feature type="transmembrane region" description="Helical" evidence="7">
    <location>
        <begin position="106"/>
        <end position="132"/>
    </location>
</feature>
<comment type="subcellular location">
    <subcellularLocation>
        <location evidence="1">Cell membrane</location>
        <topology evidence="1">Multi-pass membrane protein</topology>
    </subcellularLocation>
</comment>
<dbReference type="InterPro" id="IPR036259">
    <property type="entry name" value="MFS_trans_sf"/>
</dbReference>
<dbReference type="PANTHER" id="PTHR23517:SF2">
    <property type="entry name" value="MULTIDRUG RESISTANCE PROTEIN MDTH"/>
    <property type="match status" value="1"/>
</dbReference>
<feature type="domain" description="Major facilitator superfamily (MFS) profile" evidence="8">
    <location>
        <begin position="1"/>
        <end position="367"/>
    </location>
</feature>
<evidence type="ECO:0000256" key="2">
    <source>
        <dbReference type="ARBA" id="ARBA00022448"/>
    </source>
</evidence>
<feature type="transmembrane region" description="Helical" evidence="7">
    <location>
        <begin position="315"/>
        <end position="338"/>
    </location>
</feature>
<evidence type="ECO:0000256" key="1">
    <source>
        <dbReference type="ARBA" id="ARBA00004651"/>
    </source>
</evidence>
<evidence type="ECO:0000313" key="10">
    <source>
        <dbReference type="Proteomes" id="UP000066480"/>
    </source>
</evidence>
<keyword evidence="3" id="KW-1003">Cell membrane</keyword>
<evidence type="ECO:0000256" key="7">
    <source>
        <dbReference type="SAM" id="Phobius"/>
    </source>
</evidence>
<feature type="transmembrane region" description="Helical" evidence="7">
    <location>
        <begin position="344"/>
        <end position="362"/>
    </location>
</feature>
<dbReference type="PRINTS" id="PR01035">
    <property type="entry name" value="TCRTETA"/>
</dbReference>
<evidence type="ECO:0000256" key="6">
    <source>
        <dbReference type="ARBA" id="ARBA00023136"/>
    </source>
</evidence>
<evidence type="ECO:0000313" key="9">
    <source>
        <dbReference type="EMBL" id="AKU18960.1"/>
    </source>
</evidence>
<feature type="transmembrane region" description="Helical" evidence="7">
    <location>
        <begin position="138"/>
        <end position="159"/>
    </location>
</feature>
<dbReference type="InterPro" id="IPR050171">
    <property type="entry name" value="MFS_Transporters"/>
</dbReference>
<evidence type="ECO:0000259" key="8">
    <source>
        <dbReference type="PROSITE" id="PS50850"/>
    </source>
</evidence>
<reference evidence="9 10" key="1">
    <citation type="submission" date="2015-03" db="EMBL/GenBank/DDBJ databases">
        <title>Luteipulveratus halotolerans sp. nov., a novel actinobacterium (Dermacoccaceae) from Sarawak, Malaysia.</title>
        <authorList>
            <person name="Juboi H."/>
            <person name="Basik A."/>
            <person name="Shamsul S.S."/>
            <person name="Arnold P."/>
            <person name="Schmitt E.K."/>
            <person name="Sanglier J.-J."/>
            <person name="Yeo T."/>
        </authorList>
    </citation>
    <scope>NUCLEOTIDE SEQUENCE [LARGE SCALE GENOMIC DNA]</scope>
    <source>
        <strain evidence="9 10">MN07-A0370</strain>
    </source>
</reference>
<dbReference type="EMBL" id="CP011112">
    <property type="protein sequence ID" value="AKU18960.1"/>
    <property type="molecule type" value="Genomic_DNA"/>
</dbReference>
<dbReference type="SUPFAM" id="SSF103473">
    <property type="entry name" value="MFS general substrate transporter"/>
    <property type="match status" value="1"/>
</dbReference>
<keyword evidence="2" id="KW-0813">Transport</keyword>
<protein>
    <recommendedName>
        <fullName evidence="8">Major facilitator superfamily (MFS) profile domain-containing protein</fullName>
    </recommendedName>
</protein>